<dbReference type="InterPro" id="IPR028994">
    <property type="entry name" value="Integrin_alpha_N"/>
</dbReference>
<dbReference type="PANTHER" id="PTHR46580:SF4">
    <property type="entry name" value="ATP_GTP-BINDING PROTEIN"/>
    <property type="match status" value="1"/>
</dbReference>
<dbReference type="InterPro" id="IPR026444">
    <property type="entry name" value="Secre_tail"/>
</dbReference>
<evidence type="ECO:0000313" key="4">
    <source>
        <dbReference type="Proteomes" id="UP001501126"/>
    </source>
</evidence>
<dbReference type="InterPro" id="IPR013517">
    <property type="entry name" value="FG-GAP"/>
</dbReference>
<dbReference type="PANTHER" id="PTHR46580">
    <property type="entry name" value="SENSOR KINASE-RELATED"/>
    <property type="match status" value="1"/>
</dbReference>
<dbReference type="SUPFAM" id="SSF69318">
    <property type="entry name" value="Integrin alpha N-terminal domain"/>
    <property type="match status" value="1"/>
</dbReference>
<evidence type="ECO:0000259" key="2">
    <source>
        <dbReference type="Pfam" id="PF18962"/>
    </source>
</evidence>
<name>A0ABP3Y2T1_9FLAO</name>
<dbReference type="EMBL" id="BAAAFH010000007">
    <property type="protein sequence ID" value="GAA0874958.1"/>
    <property type="molecule type" value="Genomic_DNA"/>
</dbReference>
<feature type="domain" description="Secretion system C-terminal sorting" evidence="2">
    <location>
        <begin position="447"/>
        <end position="518"/>
    </location>
</feature>
<organism evidence="3 4">
    <name type="scientific">Wandonia haliotis</name>
    <dbReference type="NCBI Taxonomy" id="574963"/>
    <lineage>
        <taxon>Bacteria</taxon>
        <taxon>Pseudomonadati</taxon>
        <taxon>Bacteroidota</taxon>
        <taxon>Flavobacteriia</taxon>
        <taxon>Flavobacteriales</taxon>
        <taxon>Crocinitomicaceae</taxon>
        <taxon>Wandonia</taxon>
    </lineage>
</organism>
<evidence type="ECO:0000313" key="3">
    <source>
        <dbReference type="EMBL" id="GAA0874958.1"/>
    </source>
</evidence>
<evidence type="ECO:0000256" key="1">
    <source>
        <dbReference type="ARBA" id="ARBA00022729"/>
    </source>
</evidence>
<gene>
    <name evidence="3" type="ORF">GCM10009118_13660</name>
</gene>
<keyword evidence="4" id="KW-1185">Reference proteome</keyword>
<sequence length="520" mass="56471">MAQFNLTPQNWTIPVVEDYAQSLDQVNSTNYSLIDMNGDGKPDMVDAQDNASGVVWLTGGSVPYWKVYLNTGSGFSSTAQNWTIPVVEDYAQSLDQVNSTNYSLIDMNGDGKPDLVDAQDNASGVVWLTGGSVPYWKVYLNTGSGFSSTAQNWTIPVVEDYAQSLDQVNSTNYSLIDMNGDGKPDMVDAQDNASGVVWLTGGSVPYWKVYLNTGSGFNSSAESWTIPVVEDYAQSLDQVNSTNYSLVDMNGDGKPDMVDAQDNASGVVWLTGGSVPYWKVYLNTGSGFSSTAQNWTIPVVEDYAQSLDQVNSTNYSLIDMNGDNKPDMVDAQDNASGVVWLTGGSVPYWKVYLNTGSGFNSSAESWTVPVVEDYAQSLDQVNSTNYSVIDMNGDNKPDMVDAQDNASGVVWLTGGSVPYWKVYLNESETPSYAGLDEESGLGKSLVVYPNPTSGVVRLNLEHFEGDNQIRIVDGLGRVVLEEMISGGGIHKVDLGEFETGIYFVSVLNENKSYTSRVIKK</sequence>
<dbReference type="Gene3D" id="2.130.10.130">
    <property type="entry name" value="Integrin alpha, N-terminal"/>
    <property type="match status" value="2"/>
</dbReference>
<dbReference type="Pfam" id="PF18962">
    <property type="entry name" value="Por_Secre_tail"/>
    <property type="match status" value="1"/>
</dbReference>
<dbReference type="NCBIfam" id="TIGR04183">
    <property type="entry name" value="Por_Secre_tail"/>
    <property type="match status" value="1"/>
</dbReference>
<keyword evidence="1" id="KW-0732">Signal</keyword>
<accession>A0ABP3Y2T1</accession>
<dbReference type="Pfam" id="PF13517">
    <property type="entry name" value="FG-GAP_3"/>
    <property type="match status" value="1"/>
</dbReference>
<reference evidence="4" key="1">
    <citation type="journal article" date="2019" name="Int. J. Syst. Evol. Microbiol.">
        <title>The Global Catalogue of Microorganisms (GCM) 10K type strain sequencing project: providing services to taxonomists for standard genome sequencing and annotation.</title>
        <authorList>
            <consortium name="The Broad Institute Genomics Platform"/>
            <consortium name="The Broad Institute Genome Sequencing Center for Infectious Disease"/>
            <person name="Wu L."/>
            <person name="Ma J."/>
        </authorList>
    </citation>
    <scope>NUCLEOTIDE SEQUENCE [LARGE SCALE GENOMIC DNA]</scope>
    <source>
        <strain evidence="4">JCM 16083</strain>
    </source>
</reference>
<protein>
    <recommendedName>
        <fullName evidence="2">Secretion system C-terminal sorting domain-containing protein</fullName>
    </recommendedName>
</protein>
<comment type="caution">
    <text evidence="3">The sequence shown here is derived from an EMBL/GenBank/DDBJ whole genome shotgun (WGS) entry which is preliminary data.</text>
</comment>
<dbReference type="Proteomes" id="UP001501126">
    <property type="component" value="Unassembled WGS sequence"/>
</dbReference>
<proteinExistence type="predicted"/>